<evidence type="ECO:0000313" key="1">
    <source>
        <dbReference type="EMBL" id="KAJ8306034.1"/>
    </source>
</evidence>
<evidence type="ECO:0008006" key="3">
    <source>
        <dbReference type="Google" id="ProtNLM"/>
    </source>
</evidence>
<name>A0ABQ9EL81_TEGGR</name>
<reference evidence="1 2" key="1">
    <citation type="submission" date="2022-12" db="EMBL/GenBank/DDBJ databases">
        <title>Chromosome-level genome of Tegillarca granosa.</title>
        <authorList>
            <person name="Kim J."/>
        </authorList>
    </citation>
    <scope>NUCLEOTIDE SEQUENCE [LARGE SCALE GENOMIC DNA]</scope>
    <source>
        <strain evidence="1">Teg-2019</strain>
        <tissue evidence="1">Adductor muscle</tissue>
    </source>
</reference>
<accession>A0ABQ9EL81</accession>
<evidence type="ECO:0000313" key="2">
    <source>
        <dbReference type="Proteomes" id="UP001217089"/>
    </source>
</evidence>
<dbReference type="EMBL" id="JARBDR010000813">
    <property type="protein sequence ID" value="KAJ8306034.1"/>
    <property type="molecule type" value="Genomic_DNA"/>
</dbReference>
<gene>
    <name evidence="1" type="ORF">KUTeg_016579</name>
</gene>
<comment type="caution">
    <text evidence="1">The sequence shown here is derived from an EMBL/GenBank/DDBJ whole genome shotgun (WGS) entry which is preliminary data.</text>
</comment>
<keyword evidence="2" id="KW-1185">Reference proteome</keyword>
<dbReference type="Proteomes" id="UP001217089">
    <property type="component" value="Unassembled WGS sequence"/>
</dbReference>
<organism evidence="1 2">
    <name type="scientific">Tegillarca granosa</name>
    <name type="common">Malaysian cockle</name>
    <name type="synonym">Anadara granosa</name>
    <dbReference type="NCBI Taxonomy" id="220873"/>
    <lineage>
        <taxon>Eukaryota</taxon>
        <taxon>Metazoa</taxon>
        <taxon>Spiralia</taxon>
        <taxon>Lophotrochozoa</taxon>
        <taxon>Mollusca</taxon>
        <taxon>Bivalvia</taxon>
        <taxon>Autobranchia</taxon>
        <taxon>Pteriomorphia</taxon>
        <taxon>Arcoida</taxon>
        <taxon>Arcoidea</taxon>
        <taxon>Arcidae</taxon>
        <taxon>Tegillarca</taxon>
    </lineage>
</organism>
<protein>
    <recommendedName>
        <fullName evidence="3">GIY-YIG domain-containing protein</fullName>
    </recommendedName>
</protein>
<sequence length="95" mass="10959">MAEVMCTDSAFVYARLLQVNGLKELYDLPPLKHYGVYCIFELINDSYVAIYVGMGYIKERIQSHLGGYDDKKIGKSLSRVDRSNIKISWKVVYKE</sequence>
<proteinExistence type="predicted"/>